<evidence type="ECO:0000313" key="1">
    <source>
        <dbReference type="EMBL" id="KRY44068.1"/>
    </source>
</evidence>
<accession>A0A0V1C437</accession>
<gene>
    <name evidence="1" type="ORF">T4D_9502</name>
</gene>
<comment type="caution">
    <text evidence="1">The sequence shown here is derived from an EMBL/GenBank/DDBJ whole genome shotgun (WGS) entry which is preliminary data.</text>
</comment>
<name>A0A0V1C437_TRIPS</name>
<reference evidence="1 2" key="1">
    <citation type="submission" date="2015-01" db="EMBL/GenBank/DDBJ databases">
        <title>Evolution of Trichinella species and genotypes.</title>
        <authorList>
            <person name="Korhonen P.K."/>
            <person name="Edoardo P."/>
            <person name="Giuseppe L.R."/>
            <person name="Gasser R.B."/>
        </authorList>
    </citation>
    <scope>NUCLEOTIDE SEQUENCE [LARGE SCALE GENOMIC DNA]</scope>
    <source>
        <strain evidence="1">ISS470</strain>
    </source>
</reference>
<organism evidence="1 2">
    <name type="scientific">Trichinella pseudospiralis</name>
    <name type="common">Parasitic roundworm</name>
    <dbReference type="NCBI Taxonomy" id="6337"/>
    <lineage>
        <taxon>Eukaryota</taxon>
        <taxon>Metazoa</taxon>
        <taxon>Ecdysozoa</taxon>
        <taxon>Nematoda</taxon>
        <taxon>Enoplea</taxon>
        <taxon>Dorylaimia</taxon>
        <taxon>Trichinellida</taxon>
        <taxon>Trichinellidae</taxon>
        <taxon>Trichinella</taxon>
    </lineage>
</organism>
<evidence type="ECO:0000313" key="2">
    <source>
        <dbReference type="Proteomes" id="UP000054995"/>
    </source>
</evidence>
<feature type="non-terminal residue" evidence="1">
    <location>
        <position position="34"/>
    </location>
</feature>
<proteinExistence type="predicted"/>
<dbReference type="EMBL" id="JYDT01005655">
    <property type="protein sequence ID" value="KRY44068.1"/>
    <property type="molecule type" value="Genomic_DNA"/>
</dbReference>
<dbReference type="Proteomes" id="UP000054995">
    <property type="component" value="Unassembled WGS sequence"/>
</dbReference>
<dbReference type="AlphaFoldDB" id="A0A0V1C437"/>
<protein>
    <submittedName>
        <fullName evidence="1">Uncharacterized protein</fullName>
    </submittedName>
</protein>
<keyword evidence="2" id="KW-1185">Reference proteome</keyword>
<sequence length="34" mass="3970">MQGNPWGISERREPVSSFAKIMEEELAKQLHLEE</sequence>